<evidence type="ECO:0000313" key="3">
    <source>
        <dbReference type="EMBL" id="QIW97132.1"/>
    </source>
</evidence>
<feature type="compositionally biased region" description="Polar residues" evidence="1">
    <location>
        <begin position="80"/>
        <end position="90"/>
    </location>
</feature>
<feature type="compositionally biased region" description="Acidic residues" evidence="1">
    <location>
        <begin position="120"/>
        <end position="135"/>
    </location>
</feature>
<feature type="compositionally biased region" description="Basic residues" evidence="1">
    <location>
        <begin position="324"/>
        <end position="333"/>
    </location>
</feature>
<sequence length="411" mass="44874">MTEQGDRGSAKRFKSSTGGAISAPLRVTPTASLPLYQPPEGARVSPTTAQSSASLSRTQAGGSPSLRLTVKAPPSKLREATSNAHHGQQNPDDDEQVSSSAAPVGRSVRSTRNPRAVVEPDSDDDDDEEMDDNLEPELTGERFDDEDEDMDDDEDAEGEEDDDEIVASHPPPPRIQQTTNTQGKPKVKVSAPREGTLQSVEAKELEDEDMSDLDSDDEGQINTTLGPDDDEELDEDEDEDEDDDDMEDGSRSATPDLTKLTRRQRGQFEEEEDPSLLALSNEAQKKKHISAEEHVMRRAEMARRRKNLSEKRNEEEKIDTINKLLKKPAPKRRTRAEILAAQANNNGTPGAEGEDGDEIPADPVYVRWINSASGSMLGVPTEWLQSPAGEVLAPADQRPPGGARILVEEVA</sequence>
<evidence type="ECO:0000259" key="2">
    <source>
        <dbReference type="SMART" id="SM01406"/>
    </source>
</evidence>
<gene>
    <name evidence="3" type="ORF">AMS68_002650</name>
</gene>
<name>A0A6H0XR02_9PEZI</name>
<dbReference type="Pfam" id="PF04795">
    <property type="entry name" value="PAPA-1"/>
    <property type="match status" value="1"/>
</dbReference>
<feature type="compositionally biased region" description="Acidic residues" evidence="1">
    <location>
        <begin position="227"/>
        <end position="247"/>
    </location>
</feature>
<dbReference type="InterPro" id="IPR029523">
    <property type="entry name" value="INO80B/Ies2"/>
</dbReference>
<feature type="domain" description="INO80 complex subunit B-like conserved region" evidence="2">
    <location>
        <begin position="293"/>
        <end position="383"/>
    </location>
</feature>
<dbReference type="SMART" id="SM01406">
    <property type="entry name" value="PAPA-1"/>
    <property type="match status" value="1"/>
</dbReference>
<dbReference type="PANTHER" id="PTHR21561">
    <property type="entry name" value="INO80 COMPLEX SUBUNIT B"/>
    <property type="match status" value="1"/>
</dbReference>
<proteinExistence type="predicted"/>
<dbReference type="GO" id="GO:0031011">
    <property type="term" value="C:Ino80 complex"/>
    <property type="evidence" value="ECO:0007669"/>
    <property type="project" value="InterPro"/>
</dbReference>
<feature type="region of interest" description="Disordered" evidence="1">
    <location>
        <begin position="340"/>
        <end position="359"/>
    </location>
</feature>
<protein>
    <recommendedName>
        <fullName evidence="2">INO80 complex subunit B-like conserved region domain-containing protein</fullName>
    </recommendedName>
</protein>
<dbReference type="InterPro" id="IPR006880">
    <property type="entry name" value="INO80B_C"/>
</dbReference>
<feature type="region of interest" description="Disordered" evidence="1">
    <location>
        <begin position="1"/>
        <end position="333"/>
    </location>
</feature>
<dbReference type="PANTHER" id="PTHR21561:SF12">
    <property type="entry name" value="INO80 COMPLEX SUBUNIT B"/>
    <property type="match status" value="1"/>
</dbReference>
<dbReference type="Proteomes" id="UP000503462">
    <property type="component" value="Chromosome 2"/>
</dbReference>
<evidence type="ECO:0000313" key="4">
    <source>
        <dbReference type="Proteomes" id="UP000503462"/>
    </source>
</evidence>
<dbReference type="OrthoDB" id="2021186at2759"/>
<dbReference type="EMBL" id="CP051140">
    <property type="protein sequence ID" value="QIW97132.1"/>
    <property type="molecule type" value="Genomic_DNA"/>
</dbReference>
<evidence type="ECO:0000256" key="1">
    <source>
        <dbReference type="SAM" id="MobiDB-lite"/>
    </source>
</evidence>
<organism evidence="3 4">
    <name type="scientific">Peltaster fructicola</name>
    <dbReference type="NCBI Taxonomy" id="286661"/>
    <lineage>
        <taxon>Eukaryota</taxon>
        <taxon>Fungi</taxon>
        <taxon>Dikarya</taxon>
        <taxon>Ascomycota</taxon>
        <taxon>Pezizomycotina</taxon>
        <taxon>Dothideomycetes</taxon>
        <taxon>Dothideomycetes incertae sedis</taxon>
        <taxon>Peltaster</taxon>
    </lineage>
</organism>
<reference evidence="3 4" key="1">
    <citation type="journal article" date="2016" name="Sci. Rep.">
        <title>Peltaster fructicola genome reveals evolution from an invasive phytopathogen to an ectophytic parasite.</title>
        <authorList>
            <person name="Xu C."/>
            <person name="Chen H."/>
            <person name="Gleason M.L."/>
            <person name="Xu J.R."/>
            <person name="Liu H."/>
            <person name="Zhang R."/>
            <person name="Sun G."/>
        </authorList>
    </citation>
    <scope>NUCLEOTIDE SEQUENCE [LARGE SCALE GENOMIC DNA]</scope>
    <source>
        <strain evidence="3 4">LNHT1506</strain>
    </source>
</reference>
<feature type="compositionally biased region" description="Basic and acidic residues" evidence="1">
    <location>
        <begin position="289"/>
        <end position="320"/>
    </location>
</feature>
<dbReference type="GO" id="GO:0006338">
    <property type="term" value="P:chromatin remodeling"/>
    <property type="evidence" value="ECO:0007669"/>
    <property type="project" value="InterPro"/>
</dbReference>
<accession>A0A6H0XR02</accession>
<dbReference type="AlphaFoldDB" id="A0A6H0XR02"/>
<feature type="compositionally biased region" description="Acidic residues" evidence="1">
    <location>
        <begin position="143"/>
        <end position="165"/>
    </location>
</feature>
<keyword evidence="4" id="KW-1185">Reference proteome</keyword>
<feature type="compositionally biased region" description="Polar residues" evidence="1">
    <location>
        <begin position="45"/>
        <end position="62"/>
    </location>
</feature>
<feature type="compositionally biased region" description="Acidic residues" evidence="1">
    <location>
        <begin position="204"/>
        <end position="219"/>
    </location>
</feature>